<name>A0AA37SQ58_9BACT</name>
<dbReference type="InterPro" id="IPR013783">
    <property type="entry name" value="Ig-like_fold"/>
</dbReference>
<evidence type="ECO:0000259" key="6">
    <source>
        <dbReference type="Pfam" id="PF17390"/>
    </source>
</evidence>
<reference evidence="7" key="1">
    <citation type="journal article" date="2014" name="Int. J. Syst. Evol. Microbiol.">
        <title>Complete genome sequence of Corynebacterium casei LMG S-19264T (=DSM 44701T), isolated from a smear-ripened cheese.</title>
        <authorList>
            <consortium name="US DOE Joint Genome Institute (JGI-PGF)"/>
            <person name="Walter F."/>
            <person name="Albersmeier A."/>
            <person name="Kalinowski J."/>
            <person name="Ruckert C."/>
        </authorList>
    </citation>
    <scope>NUCLEOTIDE SEQUENCE</scope>
    <source>
        <strain evidence="7">NBRC 108769</strain>
    </source>
</reference>
<accession>A0AA37SQ58</accession>
<dbReference type="AlphaFoldDB" id="A0AA37SQ58"/>
<evidence type="ECO:0000313" key="8">
    <source>
        <dbReference type="Proteomes" id="UP001156666"/>
    </source>
</evidence>
<reference evidence="7" key="2">
    <citation type="submission" date="2023-01" db="EMBL/GenBank/DDBJ databases">
        <title>Draft genome sequence of Portibacter lacus strain NBRC 108769.</title>
        <authorList>
            <person name="Sun Q."/>
            <person name="Mori K."/>
        </authorList>
    </citation>
    <scope>NUCLEOTIDE SEQUENCE</scope>
    <source>
        <strain evidence="7">NBRC 108769</strain>
    </source>
</reference>
<evidence type="ECO:0000256" key="1">
    <source>
        <dbReference type="ARBA" id="ARBA00001445"/>
    </source>
</evidence>
<dbReference type="InterPro" id="IPR008928">
    <property type="entry name" value="6-hairpin_glycosidase_sf"/>
</dbReference>
<feature type="signal peptide" evidence="4">
    <location>
        <begin position="1"/>
        <end position="20"/>
    </location>
</feature>
<evidence type="ECO:0000259" key="5">
    <source>
        <dbReference type="Pfam" id="PF17389"/>
    </source>
</evidence>
<protein>
    <recommendedName>
        <fullName evidence="2">alpha-L-rhamnosidase</fullName>
        <ecNumber evidence="2">3.2.1.40</ecNumber>
    </recommendedName>
</protein>
<keyword evidence="4" id="KW-0732">Signal</keyword>
<dbReference type="Pfam" id="PF25788">
    <property type="entry name" value="Ig_Rha78A_N"/>
    <property type="match status" value="1"/>
</dbReference>
<dbReference type="PANTHER" id="PTHR33307">
    <property type="entry name" value="ALPHA-RHAMNOSIDASE (EUROFUNG)"/>
    <property type="match status" value="1"/>
</dbReference>
<dbReference type="InterPro" id="IPR012341">
    <property type="entry name" value="6hp_glycosidase-like_sf"/>
</dbReference>
<gene>
    <name evidence="7" type="ORF">GCM10007940_35170</name>
</gene>
<feature type="domain" description="Alpha-L-rhamnosidase C-terminal" evidence="6">
    <location>
        <begin position="642"/>
        <end position="704"/>
    </location>
</feature>
<dbReference type="PANTHER" id="PTHR33307:SF6">
    <property type="entry name" value="ALPHA-RHAMNOSIDASE (EUROFUNG)-RELATED"/>
    <property type="match status" value="1"/>
</dbReference>
<evidence type="ECO:0000256" key="2">
    <source>
        <dbReference type="ARBA" id="ARBA00012652"/>
    </source>
</evidence>
<dbReference type="Gene3D" id="2.60.40.10">
    <property type="entry name" value="Immunoglobulins"/>
    <property type="match status" value="1"/>
</dbReference>
<keyword evidence="8" id="KW-1185">Reference proteome</keyword>
<proteinExistence type="predicted"/>
<dbReference type="Gene3D" id="1.50.10.10">
    <property type="match status" value="1"/>
</dbReference>
<dbReference type="Gene3D" id="2.60.120.260">
    <property type="entry name" value="Galactose-binding domain-like"/>
    <property type="match status" value="1"/>
</dbReference>
<dbReference type="EMBL" id="BSOH01000023">
    <property type="protein sequence ID" value="GLR18901.1"/>
    <property type="molecule type" value="Genomic_DNA"/>
</dbReference>
<feature type="domain" description="Alpha-L-rhamnosidase six-hairpin glycosidase" evidence="5">
    <location>
        <begin position="298"/>
        <end position="637"/>
    </location>
</feature>
<evidence type="ECO:0000313" key="7">
    <source>
        <dbReference type="EMBL" id="GLR18901.1"/>
    </source>
</evidence>
<comment type="catalytic activity">
    <reaction evidence="1">
        <text>Hydrolysis of terminal non-reducing alpha-L-rhamnose residues in alpha-L-rhamnosides.</text>
        <dbReference type="EC" id="3.2.1.40"/>
    </reaction>
</comment>
<dbReference type="SUPFAM" id="SSF48208">
    <property type="entry name" value="Six-hairpin glycosidases"/>
    <property type="match status" value="1"/>
</dbReference>
<dbReference type="GO" id="GO:0005975">
    <property type="term" value="P:carbohydrate metabolic process"/>
    <property type="evidence" value="ECO:0007669"/>
    <property type="project" value="InterPro"/>
</dbReference>
<dbReference type="EC" id="3.2.1.40" evidence="2"/>
<dbReference type="InterPro" id="IPR035396">
    <property type="entry name" value="Bac_rhamnosid6H"/>
</dbReference>
<dbReference type="Proteomes" id="UP001156666">
    <property type="component" value="Unassembled WGS sequence"/>
</dbReference>
<sequence length="741" mass="84477">MKSILLFIALSLFTLNKAFAQANIKPSTNFIPTDGQGFDSIAPSVLTVERIREPSGISIIDLKPEFAWEISLDSKFQTAYQILLASSLTNIENNIGDMWDSEKVLSSSSNNIEYEGKALMVDKSYYWKVRIWDEMNRPVDYSNHQKFTTGKSENTITSANKFIKERIAPVAITQLESSTLIDFGKDAFATLEFDYTAKENETLVFHLGEKLDEGHVDRNPGGHIRYQKIEVPVKKGNHSYQLEVEMDFRHSRPMAVKLPDSIPVLMPFRYAELEKTNSKIRKEDFSQLAFFNYWDNNNSRFTSSDDILNQVWDICKYSIKATSFAGLYVDGDRERIPYEADAYLNQLSHYTTDKEYAIARQTIEYFMKNPTWPTEWQQHVALMFYADYMYTGNLELVEKYYEPLKYKTLMELRREDGLVSSTNSSPEFMKKLGFKDPKTKMKDIVDWPPAGWGGNPEVMGERDGFVFMPYSTVINCLYYQNMVIMAEFAKGLGKSEEQLEFEYLAAQAKQSINEKLFDKKKGRYVDGEGTDHASLHANMMALAFNIVPEKYIPSVVEHIKSRGMACSVYGSQYLMEALYNAGEADYALSLMTATHDRSWYNMIKVGSTITLEAWDMKYKSNGDWNHAWGAAPANIIPRGLWGIQPKTPGFGIASIKPQMSKLTESKIEVPTVKGNIKGEYEYVDNKLQIYSIDIPAGMLAEFEVLDRIGKVVTLNGEKVSLAFGDVRLFPGKNIIKIESNN</sequence>
<comment type="caution">
    <text evidence="7">The sequence shown here is derived from an EMBL/GenBank/DDBJ whole genome shotgun (WGS) entry which is preliminary data.</text>
</comment>
<dbReference type="InterPro" id="IPR035398">
    <property type="entry name" value="Bac_rhamnosid_C"/>
</dbReference>
<evidence type="ECO:0000256" key="3">
    <source>
        <dbReference type="ARBA" id="ARBA00022801"/>
    </source>
</evidence>
<organism evidence="7 8">
    <name type="scientific">Portibacter lacus</name>
    <dbReference type="NCBI Taxonomy" id="1099794"/>
    <lineage>
        <taxon>Bacteria</taxon>
        <taxon>Pseudomonadati</taxon>
        <taxon>Bacteroidota</taxon>
        <taxon>Saprospiria</taxon>
        <taxon>Saprospirales</taxon>
        <taxon>Haliscomenobacteraceae</taxon>
        <taxon>Portibacter</taxon>
    </lineage>
</organism>
<evidence type="ECO:0000256" key="4">
    <source>
        <dbReference type="SAM" id="SignalP"/>
    </source>
</evidence>
<dbReference type="GO" id="GO:0030596">
    <property type="term" value="F:alpha-L-rhamnosidase activity"/>
    <property type="evidence" value="ECO:0007669"/>
    <property type="project" value="UniProtKB-EC"/>
</dbReference>
<dbReference type="InterPro" id="IPR016007">
    <property type="entry name" value="Alpha_rhamnosid"/>
</dbReference>
<dbReference type="Pfam" id="PF17389">
    <property type="entry name" value="Bac_rhamnosid6H"/>
    <property type="match status" value="1"/>
</dbReference>
<dbReference type="Gene3D" id="2.60.420.10">
    <property type="entry name" value="Maltose phosphorylase, domain 3"/>
    <property type="match status" value="1"/>
</dbReference>
<keyword evidence="3" id="KW-0378">Hydrolase</keyword>
<dbReference type="Pfam" id="PF17390">
    <property type="entry name" value="Bac_rhamnosid_C"/>
    <property type="match status" value="1"/>
</dbReference>
<feature type="chain" id="PRO_5041468107" description="alpha-L-rhamnosidase" evidence="4">
    <location>
        <begin position="21"/>
        <end position="741"/>
    </location>
</feature>
<dbReference type="RefSeq" id="WP_235292846.1">
    <property type="nucleotide sequence ID" value="NZ_BSOH01000023.1"/>
</dbReference>